<dbReference type="EMBL" id="CM047750">
    <property type="protein sequence ID" value="KAJ0007650.1"/>
    <property type="molecule type" value="Genomic_DNA"/>
</dbReference>
<accession>A0ACC0WZW5</accession>
<evidence type="ECO:0000313" key="1">
    <source>
        <dbReference type="EMBL" id="KAJ0007650.1"/>
    </source>
</evidence>
<protein>
    <submittedName>
        <fullName evidence="1">Uncharacterized protein</fullName>
    </submittedName>
</protein>
<gene>
    <name evidence="1" type="ORF">Pint_30168</name>
</gene>
<sequence>MNAYAQDLSLFDYGEFGDLMIHHHHDRTSSRYHDDDDDDDCYNTDVDKSNSNKSEAVKANRRSPPRHRHDGTSPLPLGMDWSTPPRKWDGQDSVWPHDPHTGWSYCVTVPSWVLLPNSRGSDPVAFYRVQIGIQSPEGFTSTRGVLRRYSDFLKLLSELKKIFPKKDLPQAPPKRILRLKSRTLLEERRCALEDWMEKLLSDIDISRSAPVATFLELEAAARSSFNEQQNSDAHSSISGEVSSFLLPTNSDASVLAGSLSVPSDHGNDSPDERSELGTPRNGRNSSGDLGLEYSTSEQNINAPVEKTVKYGMFNRNSMMENLGKFSRQKVLAARESSIAGQDKLTENTAKLKSLHWDGAELLREPEYLKLDGHVRRLSSESVGSDLSSVRASEISNFGVSNLFGDGFLDHAEGSEASGAMDAFVGLDSLFVRNSLVALPSDQRLKLNRVLNTMQQRLASAKTDMEDLLARLNQEVTVRQFLTTKVFS</sequence>
<evidence type="ECO:0000313" key="2">
    <source>
        <dbReference type="Proteomes" id="UP001163603"/>
    </source>
</evidence>
<comment type="caution">
    <text evidence="1">The sequence shown here is derived from an EMBL/GenBank/DDBJ whole genome shotgun (WGS) entry which is preliminary data.</text>
</comment>
<organism evidence="1 2">
    <name type="scientific">Pistacia integerrima</name>
    <dbReference type="NCBI Taxonomy" id="434235"/>
    <lineage>
        <taxon>Eukaryota</taxon>
        <taxon>Viridiplantae</taxon>
        <taxon>Streptophyta</taxon>
        <taxon>Embryophyta</taxon>
        <taxon>Tracheophyta</taxon>
        <taxon>Spermatophyta</taxon>
        <taxon>Magnoliopsida</taxon>
        <taxon>eudicotyledons</taxon>
        <taxon>Gunneridae</taxon>
        <taxon>Pentapetalae</taxon>
        <taxon>rosids</taxon>
        <taxon>malvids</taxon>
        <taxon>Sapindales</taxon>
        <taxon>Anacardiaceae</taxon>
        <taxon>Pistacia</taxon>
    </lineage>
</organism>
<name>A0ACC0WZW5_9ROSI</name>
<proteinExistence type="predicted"/>
<reference evidence="2" key="1">
    <citation type="journal article" date="2023" name="G3 (Bethesda)">
        <title>Genome assembly and association tests identify interacting loci associated with vigor, precocity, and sex in interspecific pistachio rootstocks.</title>
        <authorList>
            <person name="Palmer W."/>
            <person name="Jacygrad E."/>
            <person name="Sagayaradj S."/>
            <person name="Cavanaugh K."/>
            <person name="Han R."/>
            <person name="Bertier L."/>
            <person name="Beede B."/>
            <person name="Kafkas S."/>
            <person name="Golino D."/>
            <person name="Preece J."/>
            <person name="Michelmore R."/>
        </authorList>
    </citation>
    <scope>NUCLEOTIDE SEQUENCE [LARGE SCALE GENOMIC DNA]</scope>
</reference>
<dbReference type="Proteomes" id="UP001163603">
    <property type="component" value="Chromosome 15"/>
</dbReference>
<keyword evidence="2" id="KW-1185">Reference proteome</keyword>